<protein>
    <recommendedName>
        <fullName evidence="4">DUF3592 domain-containing protein</fullName>
    </recommendedName>
</protein>
<keyword evidence="3" id="KW-1185">Reference proteome</keyword>
<evidence type="ECO:0000313" key="3">
    <source>
        <dbReference type="Proteomes" id="UP000268623"/>
    </source>
</evidence>
<gene>
    <name evidence="2" type="ORF">D1O30_07890</name>
</gene>
<sequence length="121" mass="13691">MLIEGPHHVLILPGIVIVLFSGLNLRRYFAWRRSEATVVDVKPTIGEFIGDRVKVEYDFDQLHYVSNVGFGFCQNSRDVKVNDKVEILINPINANDFMLYDLQASLLSLIIGAVMIIVSRV</sequence>
<keyword evidence="1" id="KW-1133">Transmembrane helix</keyword>
<dbReference type="AlphaFoldDB" id="A0A3M9XNG1"/>
<evidence type="ECO:0000256" key="1">
    <source>
        <dbReference type="SAM" id="Phobius"/>
    </source>
</evidence>
<reference evidence="2 3" key="1">
    <citation type="submission" date="2018-08" db="EMBL/GenBank/DDBJ databases">
        <title>Genome sequence of Methylocystis hirsuta CSC1, a methanotroph able to accumulate PHAs.</title>
        <authorList>
            <person name="Bordel S."/>
            <person name="Rodriguez E."/>
            <person name="Gancedo J."/>
            <person name="Munoz R."/>
        </authorList>
    </citation>
    <scope>NUCLEOTIDE SEQUENCE [LARGE SCALE GENOMIC DNA]</scope>
    <source>
        <strain evidence="2 3">CSC1</strain>
    </source>
</reference>
<feature type="transmembrane region" description="Helical" evidence="1">
    <location>
        <begin position="6"/>
        <end position="25"/>
    </location>
</feature>
<proteinExistence type="predicted"/>
<evidence type="ECO:0000313" key="2">
    <source>
        <dbReference type="EMBL" id="RNJ49534.1"/>
    </source>
</evidence>
<evidence type="ECO:0008006" key="4">
    <source>
        <dbReference type="Google" id="ProtNLM"/>
    </source>
</evidence>
<keyword evidence="1" id="KW-0812">Transmembrane</keyword>
<dbReference type="EMBL" id="QWDD01000001">
    <property type="protein sequence ID" value="RNJ49534.1"/>
    <property type="molecule type" value="Genomic_DNA"/>
</dbReference>
<name>A0A3M9XNG1_9HYPH</name>
<keyword evidence="1" id="KW-0472">Membrane</keyword>
<accession>A0A3M9XNG1</accession>
<organism evidence="2 3">
    <name type="scientific">Methylocystis hirsuta</name>
    <dbReference type="NCBI Taxonomy" id="369798"/>
    <lineage>
        <taxon>Bacteria</taxon>
        <taxon>Pseudomonadati</taxon>
        <taxon>Pseudomonadota</taxon>
        <taxon>Alphaproteobacteria</taxon>
        <taxon>Hyphomicrobiales</taxon>
        <taxon>Methylocystaceae</taxon>
        <taxon>Methylocystis</taxon>
    </lineage>
</organism>
<comment type="caution">
    <text evidence="2">The sequence shown here is derived from an EMBL/GenBank/DDBJ whole genome shotgun (WGS) entry which is preliminary data.</text>
</comment>
<dbReference type="Proteomes" id="UP000268623">
    <property type="component" value="Unassembled WGS sequence"/>
</dbReference>
<feature type="transmembrane region" description="Helical" evidence="1">
    <location>
        <begin position="97"/>
        <end position="118"/>
    </location>
</feature>